<protein>
    <submittedName>
        <fullName evidence="1">Uncharacterized protein</fullName>
    </submittedName>
</protein>
<gene>
    <name evidence="1" type="ORF">BJ508DRAFT_321760</name>
</gene>
<dbReference type="AlphaFoldDB" id="A0A3N4IQY2"/>
<name>A0A3N4IQY2_ASCIM</name>
<accession>A0A3N4IQY2</accession>
<organism evidence="1 2">
    <name type="scientific">Ascobolus immersus RN42</name>
    <dbReference type="NCBI Taxonomy" id="1160509"/>
    <lineage>
        <taxon>Eukaryota</taxon>
        <taxon>Fungi</taxon>
        <taxon>Dikarya</taxon>
        <taxon>Ascomycota</taxon>
        <taxon>Pezizomycotina</taxon>
        <taxon>Pezizomycetes</taxon>
        <taxon>Pezizales</taxon>
        <taxon>Ascobolaceae</taxon>
        <taxon>Ascobolus</taxon>
    </lineage>
</organism>
<keyword evidence="2" id="KW-1185">Reference proteome</keyword>
<evidence type="ECO:0000313" key="1">
    <source>
        <dbReference type="EMBL" id="RPA86641.1"/>
    </source>
</evidence>
<reference evidence="1 2" key="1">
    <citation type="journal article" date="2018" name="Nat. Ecol. Evol.">
        <title>Pezizomycetes genomes reveal the molecular basis of ectomycorrhizal truffle lifestyle.</title>
        <authorList>
            <person name="Murat C."/>
            <person name="Payen T."/>
            <person name="Noel B."/>
            <person name="Kuo A."/>
            <person name="Morin E."/>
            <person name="Chen J."/>
            <person name="Kohler A."/>
            <person name="Krizsan K."/>
            <person name="Balestrini R."/>
            <person name="Da Silva C."/>
            <person name="Montanini B."/>
            <person name="Hainaut M."/>
            <person name="Levati E."/>
            <person name="Barry K.W."/>
            <person name="Belfiori B."/>
            <person name="Cichocki N."/>
            <person name="Clum A."/>
            <person name="Dockter R.B."/>
            <person name="Fauchery L."/>
            <person name="Guy J."/>
            <person name="Iotti M."/>
            <person name="Le Tacon F."/>
            <person name="Lindquist E.A."/>
            <person name="Lipzen A."/>
            <person name="Malagnac F."/>
            <person name="Mello A."/>
            <person name="Molinier V."/>
            <person name="Miyauchi S."/>
            <person name="Poulain J."/>
            <person name="Riccioni C."/>
            <person name="Rubini A."/>
            <person name="Sitrit Y."/>
            <person name="Splivallo R."/>
            <person name="Traeger S."/>
            <person name="Wang M."/>
            <person name="Zifcakova L."/>
            <person name="Wipf D."/>
            <person name="Zambonelli A."/>
            <person name="Paolocci F."/>
            <person name="Nowrousian M."/>
            <person name="Ottonello S."/>
            <person name="Baldrian P."/>
            <person name="Spatafora J.W."/>
            <person name="Henrissat B."/>
            <person name="Nagy L.G."/>
            <person name="Aury J.M."/>
            <person name="Wincker P."/>
            <person name="Grigoriev I.V."/>
            <person name="Bonfante P."/>
            <person name="Martin F.M."/>
        </authorList>
    </citation>
    <scope>NUCLEOTIDE SEQUENCE [LARGE SCALE GENOMIC DNA]</scope>
    <source>
        <strain evidence="1 2">RN42</strain>
    </source>
</reference>
<evidence type="ECO:0000313" key="2">
    <source>
        <dbReference type="Proteomes" id="UP000275078"/>
    </source>
</evidence>
<proteinExistence type="predicted"/>
<dbReference type="Proteomes" id="UP000275078">
    <property type="component" value="Unassembled WGS sequence"/>
</dbReference>
<sequence length="153" mass="17396">MASDNNRSTRVTTGKMATSGPHTAEYRCSLCESTFLDQEDYRQHVFLCSIPNPPFDYGRDDIGSFHIVAHRSEADLILEIHDLAIMERAAEEESGTLRDDRFDYKTTSDLQDYEEKYNGVYNYLVSSQVLKDSSRVFSSMLDKKSGFAEGQLV</sequence>
<dbReference type="EMBL" id="ML119649">
    <property type="protein sequence ID" value="RPA86641.1"/>
    <property type="molecule type" value="Genomic_DNA"/>
</dbReference>